<proteinExistence type="predicted"/>
<evidence type="ECO:0000313" key="4">
    <source>
        <dbReference type="Proteomes" id="UP000664521"/>
    </source>
</evidence>
<dbReference type="InterPro" id="IPR036865">
    <property type="entry name" value="CRAL-TRIO_dom_sf"/>
</dbReference>
<protein>
    <recommendedName>
        <fullName evidence="2">CRAL-TRIO domain-containing protein</fullName>
    </recommendedName>
</protein>
<reference evidence="3" key="1">
    <citation type="submission" date="2021-03" db="EMBL/GenBank/DDBJ databases">
        <authorList>
            <person name="Tagirdzhanova G."/>
        </authorList>
    </citation>
    <scope>NUCLEOTIDE SEQUENCE</scope>
</reference>
<feature type="compositionally biased region" description="Low complexity" evidence="1">
    <location>
        <begin position="448"/>
        <end position="460"/>
    </location>
</feature>
<dbReference type="Gene3D" id="1.10.8.20">
    <property type="entry name" value="N-terminal domain of phosphatidylinositol transfer protein sec14p"/>
    <property type="match status" value="1"/>
</dbReference>
<accession>A0A8H3F7I8</accession>
<gene>
    <name evidence="3" type="ORF">HETSPECPRED_002560</name>
</gene>
<dbReference type="PANTHER" id="PTHR45657">
    <property type="entry name" value="CRAL-TRIO DOMAIN-CONTAINING PROTEIN YKL091C-RELATED"/>
    <property type="match status" value="1"/>
</dbReference>
<organism evidence="3 4">
    <name type="scientific">Heterodermia speciosa</name>
    <dbReference type="NCBI Taxonomy" id="116794"/>
    <lineage>
        <taxon>Eukaryota</taxon>
        <taxon>Fungi</taxon>
        <taxon>Dikarya</taxon>
        <taxon>Ascomycota</taxon>
        <taxon>Pezizomycotina</taxon>
        <taxon>Lecanoromycetes</taxon>
        <taxon>OSLEUM clade</taxon>
        <taxon>Lecanoromycetidae</taxon>
        <taxon>Caliciales</taxon>
        <taxon>Physciaceae</taxon>
        <taxon>Heterodermia</taxon>
    </lineage>
</organism>
<dbReference type="SMART" id="SM01100">
    <property type="entry name" value="CRAL_TRIO_N"/>
    <property type="match status" value="1"/>
</dbReference>
<dbReference type="Pfam" id="PF03765">
    <property type="entry name" value="CRAL_TRIO_N"/>
    <property type="match status" value="1"/>
</dbReference>
<dbReference type="InterPro" id="IPR011074">
    <property type="entry name" value="CRAL/TRIO_N_dom"/>
</dbReference>
<feature type="domain" description="CRAL-TRIO" evidence="2">
    <location>
        <begin position="93"/>
        <end position="296"/>
    </location>
</feature>
<dbReference type="SMART" id="SM00516">
    <property type="entry name" value="SEC14"/>
    <property type="match status" value="1"/>
</dbReference>
<dbReference type="Gene3D" id="3.40.525.10">
    <property type="entry name" value="CRAL-TRIO lipid binding domain"/>
    <property type="match status" value="1"/>
</dbReference>
<dbReference type="PROSITE" id="PS50191">
    <property type="entry name" value="CRAL_TRIO"/>
    <property type="match status" value="1"/>
</dbReference>
<dbReference type="Proteomes" id="UP000664521">
    <property type="component" value="Unassembled WGS sequence"/>
</dbReference>
<feature type="compositionally biased region" description="Basic and acidic residues" evidence="1">
    <location>
        <begin position="396"/>
        <end position="407"/>
    </location>
</feature>
<evidence type="ECO:0000313" key="3">
    <source>
        <dbReference type="EMBL" id="CAF9915696.1"/>
    </source>
</evidence>
<dbReference type="AlphaFoldDB" id="A0A8H3F7I8"/>
<keyword evidence="4" id="KW-1185">Reference proteome</keyword>
<comment type="caution">
    <text evidence="3">The sequence shown here is derived from an EMBL/GenBank/DDBJ whole genome shotgun (WGS) entry which is preliminary data.</text>
</comment>
<dbReference type="OrthoDB" id="30289at2759"/>
<feature type="compositionally biased region" description="Polar residues" evidence="1">
    <location>
        <begin position="479"/>
        <end position="489"/>
    </location>
</feature>
<dbReference type="SUPFAM" id="SSF46938">
    <property type="entry name" value="CRAL/TRIO N-terminal domain"/>
    <property type="match status" value="1"/>
</dbReference>
<name>A0A8H3F7I8_9LECA</name>
<dbReference type="Pfam" id="PF00650">
    <property type="entry name" value="CRAL_TRIO"/>
    <property type="match status" value="1"/>
</dbReference>
<dbReference type="InterPro" id="IPR036273">
    <property type="entry name" value="CRAL/TRIO_N_dom_sf"/>
</dbReference>
<evidence type="ECO:0000256" key="1">
    <source>
        <dbReference type="SAM" id="MobiDB-lite"/>
    </source>
</evidence>
<feature type="region of interest" description="Disordered" evidence="1">
    <location>
        <begin position="362"/>
        <end position="526"/>
    </location>
</feature>
<dbReference type="CDD" id="cd00170">
    <property type="entry name" value="SEC14"/>
    <property type="match status" value="1"/>
</dbReference>
<dbReference type="EMBL" id="CAJPDS010000016">
    <property type="protein sequence ID" value="CAF9915696.1"/>
    <property type="molecule type" value="Genomic_DNA"/>
</dbReference>
<dbReference type="InterPro" id="IPR001251">
    <property type="entry name" value="CRAL-TRIO_dom"/>
</dbReference>
<dbReference type="SUPFAM" id="SSF52087">
    <property type="entry name" value="CRAL/TRIO domain"/>
    <property type="match status" value="1"/>
</dbReference>
<sequence length="526" mass="58833">MSDANQPNGAPPASAALESVRLKGHIGHLTEEEGSALDKFKLLAAQKGFYTPAGPINKASHDDGTLVRYLRARKFVPQDAFQQFSDTEKWRKDNDLEALYEKIDLHDYQEARSVYPQWTGRRDKRGIPVYLYEVGKLDSKKMIAYSSSTSKSKVKGPSPSRMLRLFALYENLTRFVMPLCSSVPGRPNPETPVDQSNNIVDISRVGLKQFWNLRGHMQDASQLATAHYPETLDRIFIIGAPAFFPTVWGWIKKWFDPITTSKIFILSEKDVLPTLSAFIEIESIPKKYGGKLDFECGKLPLIDSQVRAALDLRGPEELFLTAPVRWMDDENGEMMALGVGSVDGHERKERMAVLHQIAVRQLTRSSTHQGPIPQYKPTAQTESQAVQPAIINTVQRNEKEGRTDSRPQSKHQQLAGTSEKDHAVAQQQQQYAPPPYDTEASRNTVEKPQAQNAPQEPQAPLGQRLDPTFTESHSDPAKTLTSSVPNGKPTSIEMPIRNGAPPPLDRTETKYMTPPSDPSEIPKEFP</sequence>
<dbReference type="PANTHER" id="PTHR45657:SF3">
    <property type="entry name" value="TRANSPORTER, PUTATIVE (AFU_ORTHOLOGUE AFUA_5G09260)-RELATED"/>
    <property type="match status" value="1"/>
</dbReference>
<dbReference type="InterPro" id="IPR051026">
    <property type="entry name" value="PI/PC_transfer"/>
</dbReference>
<evidence type="ECO:0000259" key="2">
    <source>
        <dbReference type="PROSITE" id="PS50191"/>
    </source>
</evidence>
<feature type="compositionally biased region" description="Polar residues" evidence="1">
    <location>
        <begin position="377"/>
        <end position="395"/>
    </location>
</feature>